<feature type="non-terminal residue" evidence="1">
    <location>
        <position position="1"/>
    </location>
</feature>
<comment type="caution">
    <text evidence="1">The sequence shown here is derived from an EMBL/GenBank/DDBJ whole genome shotgun (WGS) entry which is preliminary data.</text>
</comment>
<dbReference type="Proteomes" id="UP001328107">
    <property type="component" value="Unassembled WGS sequence"/>
</dbReference>
<dbReference type="AlphaFoldDB" id="A0AAN5CC72"/>
<feature type="non-terminal residue" evidence="1">
    <location>
        <position position="112"/>
    </location>
</feature>
<reference evidence="2" key="1">
    <citation type="submission" date="2022-10" db="EMBL/GenBank/DDBJ databases">
        <title>Genome assembly of Pristionchus species.</title>
        <authorList>
            <person name="Yoshida K."/>
            <person name="Sommer R.J."/>
        </authorList>
    </citation>
    <scope>NUCLEOTIDE SEQUENCE [LARGE SCALE GENOMIC DNA]</scope>
    <source>
        <strain evidence="2">RS5460</strain>
    </source>
</reference>
<accession>A0AAN5CC72</accession>
<sequence length="112" mass="12336">ITLSQLVSQTLSSLRETTSMSEKARAHHSAMTKVLIMQALVPMLSVQLPTGLALTCAIPGKHISIVFSLGLLAYSTNSFFESLVHITTTPIYRGRLHQWITRVCLHICVVAF</sequence>
<dbReference type="Pfam" id="PF10317">
    <property type="entry name" value="7TM_GPCR_Srd"/>
    <property type="match status" value="1"/>
</dbReference>
<keyword evidence="2" id="KW-1185">Reference proteome</keyword>
<organism evidence="1 2">
    <name type="scientific">Pristionchus mayeri</name>
    <dbReference type="NCBI Taxonomy" id="1317129"/>
    <lineage>
        <taxon>Eukaryota</taxon>
        <taxon>Metazoa</taxon>
        <taxon>Ecdysozoa</taxon>
        <taxon>Nematoda</taxon>
        <taxon>Chromadorea</taxon>
        <taxon>Rhabditida</taxon>
        <taxon>Rhabditina</taxon>
        <taxon>Diplogasteromorpha</taxon>
        <taxon>Diplogasteroidea</taxon>
        <taxon>Neodiplogasteridae</taxon>
        <taxon>Pristionchus</taxon>
    </lineage>
</organism>
<gene>
    <name evidence="1" type="ORF">PMAYCL1PPCAC_09380</name>
</gene>
<evidence type="ECO:0000313" key="1">
    <source>
        <dbReference type="EMBL" id="GMR39185.1"/>
    </source>
</evidence>
<name>A0AAN5CC72_9BILA</name>
<protein>
    <recommendedName>
        <fullName evidence="3">G protein-coupled receptor</fullName>
    </recommendedName>
</protein>
<dbReference type="EMBL" id="BTRK01000002">
    <property type="protein sequence ID" value="GMR39185.1"/>
    <property type="molecule type" value="Genomic_DNA"/>
</dbReference>
<evidence type="ECO:0008006" key="3">
    <source>
        <dbReference type="Google" id="ProtNLM"/>
    </source>
</evidence>
<dbReference type="InterPro" id="IPR019421">
    <property type="entry name" value="7TM_GPCR_serpentine_rcpt_Srd"/>
</dbReference>
<evidence type="ECO:0000313" key="2">
    <source>
        <dbReference type="Proteomes" id="UP001328107"/>
    </source>
</evidence>
<proteinExistence type="predicted"/>